<keyword evidence="2" id="KW-0812">Transmembrane</keyword>
<dbReference type="Pfam" id="PF05199">
    <property type="entry name" value="GMC_oxred_C"/>
    <property type="match status" value="1"/>
</dbReference>
<feature type="domain" description="Glucose-methanol-choline oxidoreductase N-terminal" evidence="4">
    <location>
        <begin position="641"/>
        <end position="655"/>
    </location>
</feature>
<sequence length="946" mass="104075">MSAQQPFRNHIALISILLFSLLVSAQGATGGNRIESGQCPDNAEDTLVYSPFKPYFYWPFFRGTRQRCWVAADCLLEAAGESRKQQFAATALVMGLIPLTLKDIAWPERRLIHVTKRLNWAVEVLVLALGLVPLETGDARETRKRSRENNMLAKRAWAMSRSSIIMVILVCWVGVFASYAGMVIMEIYSKRSALGCTYPATVASWYVVALLPATMHALFAAVRRSKHERRLVQLHLASSDALLAKDVAQVRAEEKKKIVSAVPGADEDWPVQMAWGVYYIAGTLIFTSIMAVTVVELVCWVGLGFAVTGSYKKDEDSLLYVFLPGTIAVNLARAGYSVLLIEAGGDESDDITTQILSLGSLSSSSSVNWSFFVKHSDDIERAKRYNLMVWKLNNGELWVGRDPAPEGHLDAVRLGVFYPRGATLGGSAIVNAAATFLPSDSDWDLFDKDVGDGVWSGRDMRRVFEKIEHNNYLEAGTPGHGFDGWLQTNIADRSLYSVQSPKIKVIEAALRLLGKDPSQVVDYLVSDANYLDERRDKTQGLFALPFHVTKTWKRFSPRDRILATSKETYRNGTLKFLLHLQLHSLTTRVLFSDQKADKKPKAIGVEYLEGPSVYKGDTRYNGTHGRTGRAFARKEVIVAGGTFNSPQILQLSGVGPRALLERHGIPVVVDLPGVGANLQENYELPVVGLAHQSMLDPVDPSAPNCTLGAPGDPCVELWKQGTGPYARAGGNAYCVLLKTNHSSDGERDVLLFSTPGGAFRGFKPSTNQTFSDPPETMSWSTVKMHTQNRAGYVRIQSANPQDVPEINFNHFAEGAETDVGAILDTVSFGRRTFFNTEAPVGPVRPREPPCPAEDIKEDGFCDDATPDKQWIQDQIFGHHPTSSNSVGPDSNPLAVLDTRLRVRGVERLRVVDASAFPRLPGAFPAVATFMLSEKASELVLADAREP</sequence>
<organism evidence="5 6">
    <name type="scientific">Paraphaeosphaeria sporulosa</name>
    <dbReference type="NCBI Taxonomy" id="1460663"/>
    <lineage>
        <taxon>Eukaryota</taxon>
        <taxon>Fungi</taxon>
        <taxon>Dikarya</taxon>
        <taxon>Ascomycota</taxon>
        <taxon>Pezizomycotina</taxon>
        <taxon>Dothideomycetes</taxon>
        <taxon>Pleosporomycetidae</taxon>
        <taxon>Pleosporales</taxon>
        <taxon>Massarineae</taxon>
        <taxon>Didymosphaeriaceae</taxon>
        <taxon>Paraphaeosphaeria</taxon>
    </lineage>
</organism>
<evidence type="ECO:0000313" key="5">
    <source>
        <dbReference type="EMBL" id="OAG00270.1"/>
    </source>
</evidence>
<feature type="transmembrane region" description="Helical" evidence="2">
    <location>
        <begin position="202"/>
        <end position="222"/>
    </location>
</feature>
<feature type="transmembrane region" description="Helical" evidence="2">
    <location>
        <begin position="158"/>
        <end position="182"/>
    </location>
</feature>
<dbReference type="InterPro" id="IPR007867">
    <property type="entry name" value="GMC_OxRtase_C"/>
</dbReference>
<dbReference type="InterPro" id="IPR012132">
    <property type="entry name" value="GMC_OxRdtase"/>
</dbReference>
<dbReference type="Gene3D" id="3.30.560.10">
    <property type="entry name" value="Glucose Oxidase, domain 3"/>
    <property type="match status" value="1"/>
</dbReference>
<gene>
    <name evidence="5" type="ORF">CC84DRAFT_1263272</name>
</gene>
<keyword evidence="6" id="KW-1185">Reference proteome</keyword>
<dbReference type="Pfam" id="PF00732">
    <property type="entry name" value="GMC_oxred_N"/>
    <property type="match status" value="1"/>
</dbReference>
<comment type="similarity">
    <text evidence="1">Belongs to the GMC oxidoreductase family.</text>
</comment>
<dbReference type="PANTHER" id="PTHR11552">
    <property type="entry name" value="GLUCOSE-METHANOL-CHOLINE GMC OXIDOREDUCTASE"/>
    <property type="match status" value="1"/>
</dbReference>
<dbReference type="PROSITE" id="PS00624">
    <property type="entry name" value="GMC_OXRED_2"/>
    <property type="match status" value="1"/>
</dbReference>
<dbReference type="GO" id="GO:0016614">
    <property type="term" value="F:oxidoreductase activity, acting on CH-OH group of donors"/>
    <property type="evidence" value="ECO:0007669"/>
    <property type="project" value="InterPro"/>
</dbReference>
<dbReference type="InterPro" id="IPR010916">
    <property type="entry name" value="TonB_box_CS"/>
</dbReference>
<keyword evidence="2" id="KW-1133">Transmembrane helix</keyword>
<proteinExistence type="inferred from homology"/>
<dbReference type="InterPro" id="IPR036188">
    <property type="entry name" value="FAD/NAD-bd_sf"/>
</dbReference>
<dbReference type="PANTHER" id="PTHR11552:SF80">
    <property type="entry name" value="GMC OXIDOREDUCTASE"/>
    <property type="match status" value="1"/>
</dbReference>
<protein>
    <submittedName>
        <fullName evidence="5">FAD/NAD(P)-binding domain-containing protein</fullName>
    </submittedName>
</protein>
<feature type="chain" id="PRO_5008057554" evidence="3">
    <location>
        <begin position="28"/>
        <end position="946"/>
    </location>
</feature>
<dbReference type="InParanoid" id="A0A177C0X9"/>
<dbReference type="Gene3D" id="3.50.50.60">
    <property type="entry name" value="FAD/NAD(P)-binding domain"/>
    <property type="match status" value="1"/>
</dbReference>
<keyword evidence="2" id="KW-0472">Membrane</keyword>
<dbReference type="OrthoDB" id="269227at2759"/>
<dbReference type="SUPFAM" id="SSF54373">
    <property type="entry name" value="FAD-linked reductases, C-terminal domain"/>
    <property type="match status" value="1"/>
</dbReference>
<dbReference type="SUPFAM" id="SSF51905">
    <property type="entry name" value="FAD/NAD(P)-binding domain"/>
    <property type="match status" value="1"/>
</dbReference>
<evidence type="ECO:0000256" key="3">
    <source>
        <dbReference type="SAM" id="SignalP"/>
    </source>
</evidence>
<name>A0A177C0X9_9PLEO</name>
<evidence type="ECO:0000313" key="6">
    <source>
        <dbReference type="Proteomes" id="UP000077069"/>
    </source>
</evidence>
<dbReference type="GeneID" id="28768713"/>
<evidence type="ECO:0000256" key="1">
    <source>
        <dbReference type="ARBA" id="ARBA00010790"/>
    </source>
</evidence>
<keyword evidence="3" id="KW-0732">Signal</keyword>
<accession>A0A177C0X9</accession>
<dbReference type="STRING" id="1460663.A0A177C0X9"/>
<evidence type="ECO:0000256" key="2">
    <source>
        <dbReference type="SAM" id="Phobius"/>
    </source>
</evidence>
<reference evidence="5 6" key="1">
    <citation type="submission" date="2016-05" db="EMBL/GenBank/DDBJ databases">
        <title>Comparative analysis of secretome profiles of manganese(II)-oxidizing ascomycete fungi.</title>
        <authorList>
            <consortium name="DOE Joint Genome Institute"/>
            <person name="Zeiner C.A."/>
            <person name="Purvine S.O."/>
            <person name="Zink E.M."/>
            <person name="Wu S."/>
            <person name="Pasa-Tolic L."/>
            <person name="Chaput D.L."/>
            <person name="Haridas S."/>
            <person name="Grigoriev I.V."/>
            <person name="Santelli C.M."/>
            <person name="Hansel C.M."/>
        </authorList>
    </citation>
    <scope>NUCLEOTIDE SEQUENCE [LARGE SCALE GENOMIC DNA]</scope>
    <source>
        <strain evidence="5 6">AP3s5-JAC2a</strain>
    </source>
</reference>
<dbReference type="GO" id="GO:0050660">
    <property type="term" value="F:flavin adenine dinucleotide binding"/>
    <property type="evidence" value="ECO:0007669"/>
    <property type="project" value="InterPro"/>
</dbReference>
<feature type="transmembrane region" description="Helical" evidence="2">
    <location>
        <begin position="277"/>
        <end position="303"/>
    </location>
</feature>
<dbReference type="RefSeq" id="XP_018030635.1">
    <property type="nucleotide sequence ID" value="XM_018185227.1"/>
</dbReference>
<dbReference type="AlphaFoldDB" id="A0A177C0X9"/>
<dbReference type="PROSITE" id="PS00430">
    <property type="entry name" value="TONB_DEPENDENT_REC_1"/>
    <property type="match status" value="1"/>
</dbReference>
<feature type="signal peptide" evidence="3">
    <location>
        <begin position="1"/>
        <end position="27"/>
    </location>
</feature>
<dbReference type="InterPro" id="IPR000172">
    <property type="entry name" value="GMC_OxRdtase_N"/>
</dbReference>
<evidence type="ECO:0000259" key="4">
    <source>
        <dbReference type="PROSITE" id="PS00624"/>
    </source>
</evidence>
<dbReference type="EMBL" id="KV441559">
    <property type="protein sequence ID" value="OAG00270.1"/>
    <property type="molecule type" value="Genomic_DNA"/>
</dbReference>
<dbReference type="Proteomes" id="UP000077069">
    <property type="component" value="Unassembled WGS sequence"/>
</dbReference>